<evidence type="ECO:0000313" key="3">
    <source>
        <dbReference type="EMBL" id="EIJ42358.1"/>
    </source>
</evidence>
<feature type="transmembrane region" description="Helical" evidence="1">
    <location>
        <begin position="42"/>
        <end position="70"/>
    </location>
</feature>
<organism evidence="3 4">
    <name type="scientific">Beggiatoa alba B18LD</name>
    <dbReference type="NCBI Taxonomy" id="395493"/>
    <lineage>
        <taxon>Bacteria</taxon>
        <taxon>Pseudomonadati</taxon>
        <taxon>Pseudomonadota</taxon>
        <taxon>Gammaproteobacteria</taxon>
        <taxon>Thiotrichales</taxon>
        <taxon>Thiotrichaceae</taxon>
        <taxon>Beggiatoa</taxon>
    </lineage>
</organism>
<dbReference type="Proteomes" id="UP000005744">
    <property type="component" value="Unassembled WGS sequence"/>
</dbReference>
<evidence type="ECO:0000256" key="2">
    <source>
        <dbReference type="SAM" id="SignalP"/>
    </source>
</evidence>
<dbReference type="AlphaFoldDB" id="I3CFG5"/>
<evidence type="ECO:0000256" key="1">
    <source>
        <dbReference type="SAM" id="Phobius"/>
    </source>
</evidence>
<feature type="chain" id="PRO_5003669491" evidence="2">
    <location>
        <begin position="19"/>
        <end position="116"/>
    </location>
</feature>
<evidence type="ECO:0000313" key="4">
    <source>
        <dbReference type="Proteomes" id="UP000005744"/>
    </source>
</evidence>
<keyword evidence="1" id="KW-0812">Transmembrane</keyword>
<gene>
    <name evidence="3" type="ORF">BegalDRAFT_1470</name>
</gene>
<sequence>MGKYFILILMLIPSSSYAVSCPALPQGFLCNLVGDFSFIDLLLGYAALILVLIPISVFLHGAYQLITYFYPTFFMNATQRRRYQYQLDRAWAYVESDNKRQYYSNLRRRRRLRKLG</sequence>
<keyword evidence="1" id="KW-1133">Transmembrane helix</keyword>
<keyword evidence="4" id="KW-1185">Reference proteome</keyword>
<dbReference type="RefSeq" id="WP_002685213.1">
    <property type="nucleotide sequence ID" value="NZ_JH600070.1"/>
</dbReference>
<dbReference type="STRING" id="395493.BegalDRAFT_1470"/>
<protein>
    <submittedName>
        <fullName evidence="3">Uncharacterized protein</fullName>
    </submittedName>
</protein>
<feature type="signal peptide" evidence="2">
    <location>
        <begin position="1"/>
        <end position="18"/>
    </location>
</feature>
<dbReference type="EMBL" id="JH600070">
    <property type="protein sequence ID" value="EIJ42358.1"/>
    <property type="molecule type" value="Genomic_DNA"/>
</dbReference>
<accession>I3CFG5</accession>
<proteinExistence type="predicted"/>
<keyword evidence="2" id="KW-0732">Signal</keyword>
<dbReference type="HOGENOM" id="CLU_2092003_0_0_6"/>
<keyword evidence="1" id="KW-0472">Membrane</keyword>
<dbReference type="OrthoDB" id="9991106at2"/>
<name>I3CFG5_9GAMM</name>
<reference evidence="3 4" key="1">
    <citation type="submission" date="2011-11" db="EMBL/GenBank/DDBJ databases">
        <title>Improved High-Quality Draft sequence of Beggiatoa alba B18lD.</title>
        <authorList>
            <consortium name="US DOE Joint Genome Institute"/>
            <person name="Lucas S."/>
            <person name="Han J."/>
            <person name="Lapidus A."/>
            <person name="Cheng J.-F."/>
            <person name="Goodwin L."/>
            <person name="Pitluck S."/>
            <person name="Peters L."/>
            <person name="Mikhailova N."/>
            <person name="Held B."/>
            <person name="Detter J.C."/>
            <person name="Han C."/>
            <person name="Tapia R."/>
            <person name="Land M."/>
            <person name="Hauser L."/>
            <person name="Kyrpides N."/>
            <person name="Ivanova N."/>
            <person name="Pagani I."/>
            <person name="Samuel K."/>
            <person name="Teske A."/>
            <person name="Mueller J."/>
            <person name="Woyke T."/>
        </authorList>
    </citation>
    <scope>NUCLEOTIDE SEQUENCE [LARGE SCALE GENOMIC DNA]</scope>
    <source>
        <strain evidence="3 4">B18LD</strain>
    </source>
</reference>